<geneLocation type="plasmid" evidence="4">
    <name>polga1</name>
</geneLocation>
<dbReference type="AlphaFoldDB" id="A0A160FXI0"/>
<feature type="domain" description="PepSY" evidence="2">
    <location>
        <begin position="8"/>
        <end position="89"/>
    </location>
</feature>
<dbReference type="Proteomes" id="UP000076852">
    <property type="component" value="Plasmid pOLGA1"/>
</dbReference>
<feature type="signal peptide" evidence="1">
    <location>
        <begin position="1"/>
        <end position="23"/>
    </location>
</feature>
<keyword evidence="4" id="KW-1185">Reference proteome</keyword>
<organism evidence="3 4">
    <name type="scientific">Paraburkholderia phytofirmans OLGA172</name>
    <dbReference type="NCBI Taxonomy" id="1417228"/>
    <lineage>
        <taxon>Bacteria</taxon>
        <taxon>Pseudomonadati</taxon>
        <taxon>Pseudomonadota</taxon>
        <taxon>Betaproteobacteria</taxon>
        <taxon>Burkholderiales</taxon>
        <taxon>Burkholderiaceae</taxon>
        <taxon>Paraburkholderia</taxon>
    </lineage>
</organism>
<evidence type="ECO:0000313" key="3">
    <source>
        <dbReference type="EMBL" id="ANB77936.1"/>
    </source>
</evidence>
<dbReference type="EMBL" id="CP014580">
    <property type="protein sequence ID" value="ANB77936.1"/>
    <property type="molecule type" value="Genomic_DNA"/>
</dbReference>
<reference evidence="3 4" key="1">
    <citation type="journal article" date="2016" name="Gene">
        <title>PacBio SMRT assembly of a complex multi-replicon genome reveals chlorocatechol degradative operon in a region of genome plasticity.</title>
        <authorList>
            <person name="Ricker N."/>
            <person name="Shen S.Y."/>
            <person name="Goordial J."/>
            <person name="Jin S."/>
            <person name="Fulthorpe R.R."/>
        </authorList>
    </citation>
    <scope>NUCLEOTIDE SEQUENCE [LARGE SCALE GENOMIC DNA]</scope>
    <source>
        <strain evidence="3 4">OLGA172</strain>
        <plasmid evidence="4">polga1</plasmid>
    </source>
</reference>
<name>A0A160FXI0_9BURK</name>
<feature type="chain" id="PRO_5007814771" description="PepSY domain-containing protein" evidence="1">
    <location>
        <begin position="24"/>
        <end position="92"/>
    </location>
</feature>
<protein>
    <recommendedName>
        <fullName evidence="2">PepSY domain-containing protein</fullName>
    </recommendedName>
</protein>
<proteinExistence type="predicted"/>
<evidence type="ECO:0000259" key="2">
    <source>
        <dbReference type="Pfam" id="PF13670"/>
    </source>
</evidence>
<gene>
    <name evidence="3" type="ORF">AYM40_35965</name>
</gene>
<dbReference type="KEGG" id="buz:AYM40_35965"/>
<keyword evidence="3" id="KW-0614">Plasmid</keyword>
<evidence type="ECO:0000256" key="1">
    <source>
        <dbReference type="SAM" id="SignalP"/>
    </source>
</evidence>
<dbReference type="PROSITE" id="PS51257">
    <property type="entry name" value="PROKAR_LIPOPROTEIN"/>
    <property type="match status" value="1"/>
</dbReference>
<dbReference type="Pfam" id="PF13670">
    <property type="entry name" value="PepSY_2"/>
    <property type="match status" value="1"/>
</dbReference>
<accession>A0A160FXI0</accession>
<sequence length="92" mass="10179">MKTMNVRLAAAVALIALPFAAHATGSCTTEPKTKWMQDKEVSSQLEKQGYQVKRVKTEGSCYEVYALDKKGNHHEMVVNPVDGKPVSEEVNE</sequence>
<dbReference type="InterPro" id="IPR025711">
    <property type="entry name" value="PepSY"/>
</dbReference>
<evidence type="ECO:0000313" key="4">
    <source>
        <dbReference type="Proteomes" id="UP000076852"/>
    </source>
</evidence>
<keyword evidence="1" id="KW-0732">Signal</keyword>
<dbReference type="OrthoDB" id="9180865at2"/>